<dbReference type="SMART" id="SM00966">
    <property type="entry name" value="SpoVT_AbrB"/>
    <property type="match status" value="1"/>
</dbReference>
<dbReference type="AlphaFoldDB" id="D2RFU9"/>
<name>D2RFU9_ARCPA</name>
<dbReference type="HOGENOM" id="CLU_069302_1_0_2"/>
<dbReference type="InterPro" id="IPR028366">
    <property type="entry name" value="PhoU"/>
</dbReference>
<sequence length="326" mass="37675">MDKVTAMIENRKIYLSGGNSYIITLPKKWVENNGLKAGDHIRMEISGDVIVLRAKDSERAKRVVTVDSKDLCHDCLIRRIVAYYLAGYDSVRVKVYSEEHRRAVSLASDMLIGAEIIEDLGKEIVLEIFIDPNRFRIDYIVERIGNMCITMLSDFKQLLKSLDGYIHSSIVMRESEIDRLHFLALRLLKSEISGRPEDLLEYRTIIRALERISDHCVKMSESLMRVKVPLPKLVELVEICEKILKITMKSYYKKSSDLADEVINEVENFYSIEEKYSNILFELLEDFWRKKESIEKSANLRMILDSLSRIAGYCSDIAEAVINMCI</sequence>
<accession>D2RFU9</accession>
<dbReference type="GO" id="GO:0030643">
    <property type="term" value="P:intracellular phosphate ion homeostasis"/>
    <property type="evidence" value="ECO:0007669"/>
    <property type="project" value="InterPro"/>
</dbReference>
<evidence type="ECO:0000313" key="3">
    <source>
        <dbReference type="Proteomes" id="UP000001901"/>
    </source>
</evidence>
<dbReference type="InterPro" id="IPR037914">
    <property type="entry name" value="SpoVT-AbrB_sf"/>
</dbReference>
<dbReference type="GO" id="GO:0003677">
    <property type="term" value="F:DNA binding"/>
    <property type="evidence" value="ECO:0007669"/>
    <property type="project" value="InterPro"/>
</dbReference>
<reference evidence="2 3" key="1">
    <citation type="journal article" date="2010" name="Stand. Genomic Sci.">
        <title>Complete genome sequence of Archaeoglobus profundus type strain (AV18).</title>
        <authorList>
            <person name="von Jan M."/>
            <person name="Lapidus A."/>
            <person name="Del Rio T.G."/>
            <person name="Copeland A."/>
            <person name="Tice H."/>
            <person name="Cheng J.F."/>
            <person name="Lucas S."/>
            <person name="Chen F."/>
            <person name="Nolan M."/>
            <person name="Goodwin L."/>
            <person name="Han C."/>
            <person name="Pitluck S."/>
            <person name="Liolios K."/>
            <person name="Ivanova N."/>
            <person name="Mavromatis K."/>
            <person name="Ovchinnikova G."/>
            <person name="Chertkov O."/>
            <person name="Pati A."/>
            <person name="Chen A."/>
            <person name="Palaniappan K."/>
            <person name="Land M."/>
            <person name="Hauser L."/>
            <person name="Chang Y.J."/>
            <person name="Jeffries C.D."/>
            <person name="Saunders E."/>
            <person name="Brettin T."/>
            <person name="Detter J.C."/>
            <person name="Chain P."/>
            <person name="Eichinger K."/>
            <person name="Huber H."/>
            <person name="Spring S."/>
            <person name="Rohde M."/>
            <person name="Goker M."/>
            <person name="Wirth R."/>
            <person name="Woyke T."/>
            <person name="Bristow J."/>
            <person name="Eisen J.A."/>
            <person name="Markowitz V."/>
            <person name="Hugenholtz P."/>
            <person name="Kyrpides N.C."/>
            <person name="Klenk H.P."/>
        </authorList>
    </citation>
    <scope>NUCLEOTIDE SEQUENCE [LARGE SCALE GENOMIC DNA]</scope>
    <source>
        <strain evidence="3">DSM 5631 / JCM 9629 / NBRC 100127 / Av18</strain>
    </source>
</reference>
<dbReference type="eggNOG" id="arCOG00318">
    <property type="taxonomic scope" value="Archaea"/>
</dbReference>
<evidence type="ECO:0000313" key="2">
    <source>
        <dbReference type="EMBL" id="ADB57174.1"/>
    </source>
</evidence>
<dbReference type="PANTHER" id="PTHR42930">
    <property type="entry name" value="PHOSPHATE-SPECIFIC TRANSPORT SYSTEM ACCESSORY PROTEIN PHOU"/>
    <property type="match status" value="1"/>
</dbReference>
<organism evidence="2 3">
    <name type="scientific">Archaeoglobus profundus (strain DSM 5631 / JCM 9629 / NBRC 100127 / Av18)</name>
    <dbReference type="NCBI Taxonomy" id="572546"/>
    <lineage>
        <taxon>Archaea</taxon>
        <taxon>Methanobacteriati</taxon>
        <taxon>Methanobacteriota</taxon>
        <taxon>Archaeoglobi</taxon>
        <taxon>Archaeoglobales</taxon>
        <taxon>Archaeoglobaceae</taxon>
        <taxon>Archaeoglobus</taxon>
    </lineage>
</organism>
<gene>
    <name evidence="2" type="ordered locus">Arcpr_0102</name>
</gene>
<keyword evidence="3" id="KW-1185">Reference proteome</keyword>
<dbReference type="SUPFAM" id="SSF89447">
    <property type="entry name" value="AbrB/MazE/MraZ-like"/>
    <property type="match status" value="1"/>
</dbReference>
<dbReference type="STRING" id="572546.Arcpr_0102"/>
<dbReference type="InterPro" id="IPR026022">
    <property type="entry name" value="PhoU_dom"/>
</dbReference>
<dbReference type="Pfam" id="PF04014">
    <property type="entry name" value="MazE_antitoxin"/>
    <property type="match status" value="1"/>
</dbReference>
<dbReference type="GO" id="GO:0045936">
    <property type="term" value="P:negative regulation of phosphate metabolic process"/>
    <property type="evidence" value="ECO:0007669"/>
    <property type="project" value="InterPro"/>
</dbReference>
<feature type="domain" description="SpoVT-AbrB" evidence="1">
    <location>
        <begin position="15"/>
        <end position="60"/>
    </location>
</feature>
<dbReference type="InterPro" id="IPR007159">
    <property type="entry name" value="SpoVT-AbrB_dom"/>
</dbReference>
<dbReference type="SUPFAM" id="SSF109755">
    <property type="entry name" value="PhoU-like"/>
    <property type="match status" value="1"/>
</dbReference>
<dbReference type="Pfam" id="PF01895">
    <property type="entry name" value="PhoU"/>
    <property type="match status" value="2"/>
</dbReference>
<dbReference type="Gene3D" id="1.20.58.220">
    <property type="entry name" value="Phosphate transport system protein phou homolog 2, domain 2"/>
    <property type="match status" value="2"/>
</dbReference>
<dbReference type="PANTHER" id="PTHR42930:SF2">
    <property type="entry name" value="PHOU DOMAIN-CONTAINING PROTEIN"/>
    <property type="match status" value="1"/>
</dbReference>
<evidence type="ECO:0000259" key="1">
    <source>
        <dbReference type="SMART" id="SM00966"/>
    </source>
</evidence>
<dbReference type="EMBL" id="CP001857">
    <property type="protein sequence ID" value="ADB57174.1"/>
    <property type="molecule type" value="Genomic_DNA"/>
</dbReference>
<protein>
    <submittedName>
        <fullName evidence="2">Phosphate uptake regulator, PhoU</fullName>
    </submittedName>
</protein>
<dbReference type="Gene3D" id="2.10.260.10">
    <property type="match status" value="1"/>
</dbReference>
<dbReference type="PaxDb" id="572546-Arcpr_0102"/>
<proteinExistence type="predicted"/>
<dbReference type="InterPro" id="IPR038078">
    <property type="entry name" value="PhoU-like_sf"/>
</dbReference>
<dbReference type="Proteomes" id="UP000001901">
    <property type="component" value="Chromosome"/>
</dbReference>
<dbReference type="KEGG" id="apo:Arcpr_0102"/>